<dbReference type="CDD" id="cd00818">
    <property type="entry name" value="IleRS_core"/>
    <property type="match status" value="1"/>
</dbReference>
<dbReference type="SUPFAM" id="SSF50677">
    <property type="entry name" value="ValRS/IleRS/LeuRS editing domain"/>
    <property type="match status" value="1"/>
</dbReference>
<keyword evidence="7 15" id="KW-0479">Metal-binding</keyword>
<dbReference type="InterPro" id="IPR014729">
    <property type="entry name" value="Rossmann-like_a/b/a_fold"/>
</dbReference>
<dbReference type="Gene3D" id="3.40.50.620">
    <property type="entry name" value="HUPs"/>
    <property type="match status" value="2"/>
</dbReference>
<evidence type="ECO:0000313" key="19">
    <source>
        <dbReference type="Proteomes" id="UP000460298"/>
    </source>
</evidence>
<evidence type="ECO:0000256" key="5">
    <source>
        <dbReference type="ARBA" id="ARBA00022490"/>
    </source>
</evidence>
<dbReference type="FunFam" id="3.40.50.620:FF:000075">
    <property type="entry name" value="Isoleucine--tRNA ligase"/>
    <property type="match status" value="1"/>
</dbReference>
<dbReference type="Pfam" id="PF00133">
    <property type="entry name" value="tRNA-synt_1"/>
    <property type="match status" value="1"/>
</dbReference>
<comment type="cofactor">
    <cofactor evidence="1 15">
        <name>Zn(2+)</name>
        <dbReference type="ChEBI" id="CHEBI:29105"/>
    </cofactor>
</comment>
<dbReference type="GO" id="GO:0002161">
    <property type="term" value="F:aminoacyl-tRNA deacylase activity"/>
    <property type="evidence" value="ECO:0007669"/>
    <property type="project" value="InterPro"/>
</dbReference>
<comment type="catalytic activity">
    <reaction evidence="14 15">
        <text>tRNA(Ile) + L-isoleucine + ATP = L-isoleucyl-tRNA(Ile) + AMP + diphosphate</text>
        <dbReference type="Rhea" id="RHEA:11060"/>
        <dbReference type="Rhea" id="RHEA-COMP:9666"/>
        <dbReference type="Rhea" id="RHEA-COMP:9695"/>
        <dbReference type="ChEBI" id="CHEBI:30616"/>
        <dbReference type="ChEBI" id="CHEBI:33019"/>
        <dbReference type="ChEBI" id="CHEBI:58045"/>
        <dbReference type="ChEBI" id="CHEBI:78442"/>
        <dbReference type="ChEBI" id="CHEBI:78528"/>
        <dbReference type="ChEBI" id="CHEBI:456215"/>
        <dbReference type="EC" id="6.1.1.5"/>
    </reaction>
</comment>
<dbReference type="GO" id="GO:0000049">
    <property type="term" value="F:tRNA binding"/>
    <property type="evidence" value="ECO:0007669"/>
    <property type="project" value="InterPro"/>
</dbReference>
<dbReference type="GO" id="GO:0006428">
    <property type="term" value="P:isoleucyl-tRNA aminoacylation"/>
    <property type="evidence" value="ECO:0007669"/>
    <property type="project" value="UniProtKB-UniRule"/>
</dbReference>
<dbReference type="InterPro" id="IPR002301">
    <property type="entry name" value="Ile-tRNA-ligase"/>
</dbReference>
<comment type="similarity">
    <text evidence="3 15">Belongs to the class-I aminoacyl-tRNA synthetase family. IleS type 2 subfamily.</text>
</comment>
<keyword evidence="10 15" id="KW-0067">ATP-binding</keyword>
<dbReference type="GO" id="GO:0004822">
    <property type="term" value="F:isoleucine-tRNA ligase activity"/>
    <property type="evidence" value="ECO:0007669"/>
    <property type="project" value="UniProtKB-UniRule"/>
</dbReference>
<feature type="domain" description="Aminoacyl-tRNA synthetase class Ia" evidence="16">
    <location>
        <begin position="30"/>
        <end position="651"/>
    </location>
</feature>
<evidence type="ECO:0000256" key="13">
    <source>
        <dbReference type="ARBA" id="ARBA00025217"/>
    </source>
</evidence>
<evidence type="ECO:0000256" key="10">
    <source>
        <dbReference type="ARBA" id="ARBA00022840"/>
    </source>
</evidence>
<sequence length="1075" mass="121765">MAKESTKKAPEKAEPTEAVLSNRARREEAILQFWKEKEIFRKHIEKNASGPVFCFYEGPPTANGRPGIHHVLSRVYKDIYIRYYGLKGYHIPRKAGWDCHGLPVEREVEKELGIQTKSEIEEKYGLEKFNELCRQSVLKYVDAWNTFTDRLAFWVDLENPYFTMDNSYIEGVWSLLKTIHERGLLYQGYKVVPFDPVMGATMSDAEVALGYRTVQDPSVTVTFRIIDPKNEKKKDLNGVNVLVWTTTPWTLPANVALALNANESYVVFTVDREELKGQRFLCAAPLLEAVTAHLAKEGATVTEQSTHKGADLAGLSYERLYNFIPAPADKKGWYTVTADFVTMDTGTGIVHIAPAYGADDLEVGLKHDLPVIYGAQLDGKFKEGPWTGVFFKDADKEILKELKSRGLIWKSETYKHEYPFGWRTGAPLMYYAKDAWYIRTTALRDELIRNNEQIRWVPGHVKEGRFGNWLENNRDWALSRERYWGTPLPVWMDDEGHIEVIGSVAELEKKTGRKLTEMDLHRPYVDEITWKDEKNGRIFKRTPEVIDCWFDSGAMPYAQWPLSDNANRERFFPADFICEAVDQTRGWFYTLLAISSMVSGTSSYKNVVCLGHVLDAKGEKMSKSKGNTVDPWDVFSAHGADAIRWYFLTGAPPGNSRRIGSPGTPGDPLPLVQGFFNMIENSLEFYHLYANADGVNVADLKKATPFADRPDIDRWILSRLQQLVEEVSVSLTDYDCLRAGRRIEEFVDSLSNWYIRRNRRRFWKGEKDADKLAAYDTLHTCLRTLAVLMAPFTPYLAEDLFRRLRSENDPESVHLCAWPEASAMSIDEAALRDGDNVLLVASLGRSARQRSGRKVRQPLSEVMVFAPSAAREAIRANETVLLEELNVKTLTFLDDAGGYFGYVVKPNLPVLGKKIGSKIRFLQAFLKKAEPADLVARLKAGSIDVDLDGESVTLEEEEFLIEGISKEGTSGAESKGFVVVIDTELNDELIREGMVRDIVRQIQEMRKKASYDISDRIQLSLKATGSELEKAVAEFQEYIEGETLATVVASVTKADATDTVRFEQGEVTIAIQRKK</sequence>
<keyword evidence="11 15" id="KW-0648">Protein biosynthesis</keyword>
<dbReference type="Proteomes" id="UP000460298">
    <property type="component" value="Unassembled WGS sequence"/>
</dbReference>
<dbReference type="EMBL" id="WBUI01000009">
    <property type="protein sequence ID" value="KAB2932398.1"/>
    <property type="molecule type" value="Genomic_DNA"/>
</dbReference>
<dbReference type="GO" id="GO:0008270">
    <property type="term" value="F:zinc ion binding"/>
    <property type="evidence" value="ECO:0007669"/>
    <property type="project" value="UniProtKB-UniRule"/>
</dbReference>
<dbReference type="AlphaFoldDB" id="A0A833LX98"/>
<comment type="subcellular location">
    <subcellularLocation>
        <location evidence="2 15">Cytoplasm</location>
    </subcellularLocation>
</comment>
<gene>
    <name evidence="15" type="primary">ileS</name>
    <name evidence="18" type="ORF">F9K24_10745</name>
</gene>
<dbReference type="Gene3D" id="1.10.730.10">
    <property type="entry name" value="Isoleucyl-tRNA Synthetase, Domain 1"/>
    <property type="match status" value="1"/>
</dbReference>
<dbReference type="InterPro" id="IPR013155">
    <property type="entry name" value="M/V/L/I-tRNA-synth_anticd-bd"/>
</dbReference>
<feature type="short sequence motif" description="'HIGH' region" evidence="15">
    <location>
        <begin position="60"/>
        <end position="70"/>
    </location>
</feature>
<evidence type="ECO:0000256" key="3">
    <source>
        <dbReference type="ARBA" id="ARBA00007078"/>
    </source>
</evidence>
<dbReference type="GO" id="GO:0005524">
    <property type="term" value="F:ATP binding"/>
    <property type="evidence" value="ECO:0007669"/>
    <property type="project" value="UniProtKB-UniRule"/>
</dbReference>
<evidence type="ECO:0000256" key="8">
    <source>
        <dbReference type="ARBA" id="ARBA00022741"/>
    </source>
</evidence>
<dbReference type="SUPFAM" id="SSF47323">
    <property type="entry name" value="Anticodon-binding domain of a subclass of class I aminoacyl-tRNA synthetases"/>
    <property type="match status" value="1"/>
</dbReference>
<dbReference type="InterPro" id="IPR009080">
    <property type="entry name" value="tRNAsynth_Ia_anticodon-bd"/>
</dbReference>
<evidence type="ECO:0000256" key="12">
    <source>
        <dbReference type="ARBA" id="ARBA00023146"/>
    </source>
</evidence>
<evidence type="ECO:0000259" key="16">
    <source>
        <dbReference type="Pfam" id="PF00133"/>
    </source>
</evidence>
<evidence type="ECO:0000256" key="15">
    <source>
        <dbReference type="HAMAP-Rule" id="MF_02003"/>
    </source>
</evidence>
<dbReference type="FunFam" id="3.40.50.620:FF:000063">
    <property type="entry name" value="Isoleucine--tRNA ligase"/>
    <property type="match status" value="1"/>
</dbReference>
<keyword evidence="8 15" id="KW-0547">Nucleotide-binding</keyword>
<evidence type="ECO:0000256" key="11">
    <source>
        <dbReference type="ARBA" id="ARBA00022917"/>
    </source>
</evidence>
<evidence type="ECO:0000256" key="4">
    <source>
        <dbReference type="ARBA" id="ARBA00011245"/>
    </source>
</evidence>
<keyword evidence="5 15" id="KW-0963">Cytoplasm</keyword>
<dbReference type="Pfam" id="PF08264">
    <property type="entry name" value="Anticodon_1"/>
    <property type="match status" value="1"/>
</dbReference>
<evidence type="ECO:0000256" key="14">
    <source>
        <dbReference type="ARBA" id="ARBA00048359"/>
    </source>
</evidence>
<dbReference type="CDD" id="cd07961">
    <property type="entry name" value="Anticodon_Ia_Ile_ABEc"/>
    <property type="match status" value="1"/>
</dbReference>
<comment type="function">
    <text evidence="13 15">Catalyzes the attachment of isoleucine to tRNA(Ile). As IleRS can inadvertently accommodate and process structurally similar amino acids such as valine, to avoid such errors it has two additional distinct tRNA(Ile)-dependent editing activities. One activity is designated as 'pretransfer' editing and involves the hydrolysis of activated Val-AMP. The other activity is designated 'posttransfer' editing and involves deacylation of mischarged Val-tRNA(Ile).</text>
</comment>
<comment type="caution">
    <text evidence="18">The sequence shown here is derived from an EMBL/GenBank/DDBJ whole genome shotgun (WGS) entry which is preliminary data.</text>
</comment>
<keyword evidence="6 15" id="KW-0436">Ligase</keyword>
<keyword evidence="9 15" id="KW-0862">Zinc</keyword>
<dbReference type="HAMAP" id="MF_02003">
    <property type="entry name" value="Ile_tRNA_synth_type2"/>
    <property type="match status" value="1"/>
</dbReference>
<evidence type="ECO:0000313" key="18">
    <source>
        <dbReference type="EMBL" id="KAB2932398.1"/>
    </source>
</evidence>
<dbReference type="PANTHER" id="PTHR42780:SF1">
    <property type="entry name" value="ISOLEUCINE--TRNA LIGASE, CYTOPLASMIC"/>
    <property type="match status" value="1"/>
</dbReference>
<evidence type="ECO:0000256" key="2">
    <source>
        <dbReference type="ARBA" id="ARBA00004496"/>
    </source>
</evidence>
<dbReference type="InterPro" id="IPR009008">
    <property type="entry name" value="Val/Leu/Ile-tRNA-synth_edit"/>
</dbReference>
<dbReference type="InterPro" id="IPR023586">
    <property type="entry name" value="Ile-tRNA-ligase_type2"/>
</dbReference>
<feature type="short sequence motif" description="'KMSKS' region" evidence="15">
    <location>
        <begin position="620"/>
        <end position="624"/>
    </location>
</feature>
<reference evidence="18 19" key="1">
    <citation type="submission" date="2019-10" db="EMBL/GenBank/DDBJ databases">
        <title>Extracellular Electron Transfer in a Candidatus Methanoperedens spp. Enrichment Culture.</title>
        <authorList>
            <person name="Berger S."/>
            <person name="Rangel Shaw D."/>
            <person name="Berben T."/>
            <person name="In 'T Zandt M."/>
            <person name="Frank J."/>
            <person name="Reimann J."/>
            <person name="Jetten M.S.M."/>
            <person name="Welte C.U."/>
        </authorList>
    </citation>
    <scope>NUCLEOTIDE SEQUENCE [LARGE SCALE GENOMIC DNA]</scope>
    <source>
        <strain evidence="18">SB12</strain>
    </source>
</reference>
<dbReference type="InterPro" id="IPR002300">
    <property type="entry name" value="aa-tRNA-synth_Ia"/>
</dbReference>
<evidence type="ECO:0000256" key="1">
    <source>
        <dbReference type="ARBA" id="ARBA00001947"/>
    </source>
</evidence>
<comment type="subunit">
    <text evidence="4 15">Monomer.</text>
</comment>
<evidence type="ECO:0000256" key="9">
    <source>
        <dbReference type="ARBA" id="ARBA00022833"/>
    </source>
</evidence>
<feature type="domain" description="Methionyl/Valyl/Leucyl/Isoleucyl-tRNA synthetase anticodon-binding" evidence="17">
    <location>
        <begin position="713"/>
        <end position="861"/>
    </location>
</feature>
<dbReference type="GO" id="GO:0005737">
    <property type="term" value="C:cytoplasm"/>
    <property type="evidence" value="ECO:0007669"/>
    <property type="project" value="UniProtKB-SubCell"/>
</dbReference>
<dbReference type="PRINTS" id="PR00984">
    <property type="entry name" value="TRNASYNTHILE"/>
</dbReference>
<dbReference type="EC" id="6.1.1.5" evidence="15"/>
<dbReference type="Pfam" id="PF19302">
    <property type="entry name" value="DUF5915"/>
    <property type="match status" value="1"/>
</dbReference>
<keyword evidence="12 15" id="KW-0030">Aminoacyl-tRNA synthetase</keyword>
<organism evidence="18 19">
    <name type="scientific">Leptonema illini</name>
    <dbReference type="NCBI Taxonomy" id="183"/>
    <lineage>
        <taxon>Bacteria</taxon>
        <taxon>Pseudomonadati</taxon>
        <taxon>Spirochaetota</taxon>
        <taxon>Spirochaetia</taxon>
        <taxon>Leptospirales</taxon>
        <taxon>Leptospiraceae</taxon>
        <taxon>Leptonema</taxon>
    </lineage>
</organism>
<dbReference type="InterPro" id="IPR033709">
    <property type="entry name" value="Anticodon_Ile_ABEc"/>
</dbReference>
<name>A0A833LX98_9LEPT</name>
<proteinExistence type="inferred from homology"/>
<dbReference type="PANTHER" id="PTHR42780">
    <property type="entry name" value="SOLEUCYL-TRNA SYNTHETASE"/>
    <property type="match status" value="1"/>
</dbReference>
<comment type="domain">
    <text evidence="15">IleRS has two distinct active sites: one for aminoacylation and one for editing. The misactivated valine is translocated from the active site to the editing site, which sterically excludes the correctly activated isoleucine. The single editing site contains two valyl binding pockets, one specific for each substrate (Val-AMP or Val-tRNA(Ile)).</text>
</comment>
<accession>A0A833LX98</accession>
<evidence type="ECO:0000259" key="17">
    <source>
        <dbReference type="Pfam" id="PF08264"/>
    </source>
</evidence>
<protein>
    <recommendedName>
        <fullName evidence="15">Isoleucine--tRNA ligase</fullName>
        <ecNumber evidence="15">6.1.1.5</ecNumber>
    </recommendedName>
    <alternativeName>
        <fullName evidence="15">Isoleucyl-tRNA synthetase</fullName>
        <shortName evidence="15">IleRS</shortName>
    </alternativeName>
</protein>
<dbReference type="NCBIfam" id="TIGR00392">
    <property type="entry name" value="ileS"/>
    <property type="match status" value="1"/>
</dbReference>
<feature type="binding site" evidence="15">
    <location>
        <position position="623"/>
    </location>
    <ligand>
        <name>ATP</name>
        <dbReference type="ChEBI" id="CHEBI:30616"/>
    </ligand>
</feature>
<evidence type="ECO:0000256" key="7">
    <source>
        <dbReference type="ARBA" id="ARBA00022723"/>
    </source>
</evidence>
<evidence type="ECO:0000256" key="6">
    <source>
        <dbReference type="ARBA" id="ARBA00022598"/>
    </source>
</evidence>
<dbReference type="SUPFAM" id="SSF52374">
    <property type="entry name" value="Nucleotidylyl transferase"/>
    <property type="match status" value="1"/>
</dbReference>